<organism evidence="1 2">
    <name type="scientific">Ancylobacter pratisalsi</name>
    <dbReference type="NCBI Taxonomy" id="1745854"/>
    <lineage>
        <taxon>Bacteria</taxon>
        <taxon>Pseudomonadati</taxon>
        <taxon>Pseudomonadota</taxon>
        <taxon>Alphaproteobacteria</taxon>
        <taxon>Hyphomicrobiales</taxon>
        <taxon>Xanthobacteraceae</taxon>
        <taxon>Ancylobacter</taxon>
    </lineage>
</organism>
<gene>
    <name evidence="1" type="ORF">G3A50_00250</name>
</gene>
<protein>
    <submittedName>
        <fullName evidence="1">Uncharacterized protein</fullName>
    </submittedName>
</protein>
<sequence length="289" mass="31529">MAPSRLDAILHGEAEDRVRLRALPGFARIVRGAASKLCTCYQGDHIFSRLMNDRGRLTLFSLMIDMHFEPASAQGLTSGRLKAEASALDICSPGRVTAVLAACRMFGLVAAAPDADRRRRRLVITDKLLDMHKARWGLMLEALAEMRPEGALGLRHLHNTAFIAPYAAALLEPLREGWRPIVDVPSIEMFVDRDGGLMLAFALFGNAERGTPLSAAGLARTYRLSRSHIVDILQKAVESGLARRVDDRAQGGPGFVAEPALIEAMESLMATALVRQSRAVRRGLEAVEP</sequence>
<proteinExistence type="predicted"/>
<evidence type="ECO:0000313" key="2">
    <source>
        <dbReference type="Proteomes" id="UP000464751"/>
    </source>
</evidence>
<dbReference type="EMBL" id="CP048630">
    <property type="protein sequence ID" value="QIB36001.1"/>
    <property type="molecule type" value="Genomic_DNA"/>
</dbReference>
<evidence type="ECO:0000313" key="1">
    <source>
        <dbReference type="EMBL" id="QIB36001.1"/>
    </source>
</evidence>
<name>A0A6P1YT47_9HYPH</name>
<dbReference type="AlphaFoldDB" id="A0A6P1YT47"/>
<reference evidence="1 2" key="1">
    <citation type="submission" date="2020-02" db="EMBL/GenBank/DDBJ databases">
        <authorList>
            <person name="Li G."/>
        </authorList>
    </citation>
    <scope>NUCLEOTIDE SEQUENCE [LARGE SCALE GENOMIC DNA]</scope>
    <source>
        <strain evidence="1 2">DSM 102029</strain>
    </source>
</reference>
<accession>A0A6P1YT47</accession>
<dbReference type="Proteomes" id="UP000464751">
    <property type="component" value="Chromosome"/>
</dbReference>
<keyword evidence="2" id="KW-1185">Reference proteome</keyword>
<dbReference type="KEGG" id="apra:G3A50_00250"/>